<sequence length="162" mass="17580">MTFTSYQGLIAELGQTLGMTDMTAGEDGYVGLMVDGHEIHIQHEPEDDDVILFTRLPQADPDRRDAIYAMLLAANVFWNGTRGATFSADFDTGQVFLADRRACANLNAESLSVWIEQFANVSAYWRERIEDANDGGPLRPDEGADASPRGGEAGIPPGSPMA</sequence>
<protein>
    <submittedName>
        <fullName evidence="2">Type III secretion system chaperone</fullName>
    </submittedName>
</protein>
<reference evidence="2 3" key="1">
    <citation type="submission" date="2023-08" db="EMBL/GenBank/DDBJ databases">
        <title>Alcaligenaceae gen. nov., a novel taxon isolated from the sludge of Yixing Pesticide Factory.</title>
        <authorList>
            <person name="Ruan L."/>
        </authorList>
    </citation>
    <scope>NUCLEOTIDE SEQUENCE [LARGE SCALE GENOMIC DNA]</scope>
    <source>
        <strain evidence="2 3">LG-2</strain>
    </source>
</reference>
<dbReference type="Gene3D" id="3.30.1460.10">
    <property type="match status" value="1"/>
</dbReference>
<feature type="region of interest" description="Disordered" evidence="1">
    <location>
        <begin position="132"/>
        <end position="162"/>
    </location>
</feature>
<dbReference type="Proteomes" id="UP001232156">
    <property type="component" value="Unassembled WGS sequence"/>
</dbReference>
<comment type="caution">
    <text evidence="2">The sequence shown here is derived from an EMBL/GenBank/DDBJ whole genome shotgun (WGS) entry which is preliminary data.</text>
</comment>
<organism evidence="2 3">
    <name type="scientific">Yanghanlia caeni</name>
    <dbReference type="NCBI Taxonomy" id="3064283"/>
    <lineage>
        <taxon>Bacteria</taxon>
        <taxon>Pseudomonadati</taxon>
        <taxon>Pseudomonadota</taxon>
        <taxon>Betaproteobacteria</taxon>
        <taxon>Burkholderiales</taxon>
        <taxon>Alcaligenaceae</taxon>
        <taxon>Yanghanlia</taxon>
    </lineage>
</organism>
<accession>A0ABU1D811</accession>
<dbReference type="RefSeq" id="WP_165277973.1">
    <property type="nucleotide sequence ID" value="NZ_JAUZQE010000027.1"/>
</dbReference>
<evidence type="ECO:0000313" key="2">
    <source>
        <dbReference type="EMBL" id="MDR4126503.1"/>
    </source>
</evidence>
<keyword evidence="3" id="KW-1185">Reference proteome</keyword>
<evidence type="ECO:0000256" key="1">
    <source>
        <dbReference type="SAM" id="MobiDB-lite"/>
    </source>
</evidence>
<dbReference type="CDD" id="cd16364">
    <property type="entry name" value="T3SC_I-like"/>
    <property type="match status" value="1"/>
</dbReference>
<evidence type="ECO:0000313" key="3">
    <source>
        <dbReference type="Proteomes" id="UP001232156"/>
    </source>
</evidence>
<gene>
    <name evidence="2" type="ORF">Q8947_10980</name>
</gene>
<dbReference type="Pfam" id="PF05932">
    <property type="entry name" value="CesT"/>
    <property type="match status" value="1"/>
</dbReference>
<dbReference type="EMBL" id="JAUZQE010000027">
    <property type="protein sequence ID" value="MDR4126503.1"/>
    <property type="molecule type" value="Genomic_DNA"/>
</dbReference>
<name>A0ABU1D811_9BURK</name>
<dbReference type="InterPro" id="IPR010261">
    <property type="entry name" value="Tir_chaperone"/>
</dbReference>
<proteinExistence type="predicted"/>
<dbReference type="SUPFAM" id="SSF69635">
    <property type="entry name" value="Type III secretory system chaperone-like"/>
    <property type="match status" value="1"/>
</dbReference>